<accession>A0A1T5CL65</accession>
<keyword evidence="9" id="KW-1185">Reference proteome</keyword>
<keyword evidence="4 8" id="KW-0418">Kinase</keyword>
<dbReference type="Proteomes" id="UP000190897">
    <property type="component" value="Unassembled WGS sequence"/>
</dbReference>
<reference evidence="9" key="1">
    <citation type="submission" date="2017-02" db="EMBL/GenBank/DDBJ databases">
        <authorList>
            <person name="Varghese N."/>
            <person name="Submissions S."/>
        </authorList>
    </citation>
    <scope>NUCLEOTIDE SEQUENCE [LARGE SCALE GENOMIC DNA]</scope>
    <source>
        <strain evidence="9">DSM 22270</strain>
    </source>
</reference>
<keyword evidence="5" id="KW-0067">ATP-binding</keyword>
<evidence type="ECO:0000313" key="9">
    <source>
        <dbReference type="Proteomes" id="UP000190897"/>
    </source>
</evidence>
<evidence type="ECO:0000313" key="8">
    <source>
        <dbReference type="EMBL" id="SKB60255.1"/>
    </source>
</evidence>
<evidence type="ECO:0000256" key="6">
    <source>
        <dbReference type="PIRNR" id="PIRNR000535"/>
    </source>
</evidence>
<organism evidence="8 9">
    <name type="scientific">Dyadobacter psychrophilus</name>
    <dbReference type="NCBI Taxonomy" id="651661"/>
    <lineage>
        <taxon>Bacteria</taxon>
        <taxon>Pseudomonadati</taxon>
        <taxon>Bacteroidota</taxon>
        <taxon>Cytophagia</taxon>
        <taxon>Cytophagales</taxon>
        <taxon>Spirosomataceae</taxon>
        <taxon>Dyadobacter</taxon>
    </lineage>
</organism>
<dbReference type="STRING" id="651661.SAMN05660293_01355"/>
<dbReference type="AlphaFoldDB" id="A0A1T5CL65"/>
<evidence type="ECO:0000256" key="5">
    <source>
        <dbReference type="ARBA" id="ARBA00022840"/>
    </source>
</evidence>
<dbReference type="EMBL" id="FUZA01000001">
    <property type="protein sequence ID" value="SKB60255.1"/>
    <property type="molecule type" value="Genomic_DNA"/>
</dbReference>
<dbReference type="InterPro" id="IPR002173">
    <property type="entry name" value="Carboh/pur_kinase_PfkB_CS"/>
</dbReference>
<dbReference type="PANTHER" id="PTHR46566">
    <property type="entry name" value="1-PHOSPHOFRUCTOKINASE-RELATED"/>
    <property type="match status" value="1"/>
</dbReference>
<gene>
    <name evidence="8" type="ORF">SAMN05660293_01355</name>
</gene>
<evidence type="ECO:0000259" key="7">
    <source>
        <dbReference type="Pfam" id="PF00294"/>
    </source>
</evidence>
<protein>
    <submittedName>
        <fullName evidence="8">6-phosphofructokinase 2</fullName>
    </submittedName>
</protein>
<evidence type="ECO:0000256" key="2">
    <source>
        <dbReference type="ARBA" id="ARBA00022679"/>
    </source>
</evidence>
<dbReference type="InterPro" id="IPR017583">
    <property type="entry name" value="Tagatose/fructose_Pkinase"/>
</dbReference>
<dbReference type="GO" id="GO:0003872">
    <property type="term" value="F:6-phosphofructokinase activity"/>
    <property type="evidence" value="ECO:0007669"/>
    <property type="project" value="TreeGrafter"/>
</dbReference>
<dbReference type="SUPFAM" id="SSF53613">
    <property type="entry name" value="Ribokinase-like"/>
    <property type="match status" value="1"/>
</dbReference>
<dbReference type="GO" id="GO:0005524">
    <property type="term" value="F:ATP binding"/>
    <property type="evidence" value="ECO:0007669"/>
    <property type="project" value="UniProtKB-KW"/>
</dbReference>
<dbReference type="PANTHER" id="PTHR46566:SF2">
    <property type="entry name" value="ATP-DEPENDENT 6-PHOSPHOFRUCTOKINASE ISOZYME 2"/>
    <property type="match status" value="1"/>
</dbReference>
<sequence>MVFNSRNTNYMATGPIVTLTINPALDKSSNVSRIVPDNKLRCDAPNFEAGGGGINVAKAVHRLGGNPIAIFTIGGPTGQRLHKLVKAEGVETMVIETKQWTRENFHVLETSTGFQYRFGMPGTEMMPTEVRSILETLEELDPKPSYIIASGSLPPGVPIDFYGQIAKIANQQGAKFIADTSGDALRYATEAGIYLLKPNIDELSELVGVEKLELDEVDDAARALIIRGQCEIVVVSMGAMGAMLVTEDQVEHIPAPPVEPKSTVGAGDSMLAGIIWTLSQGKSVREAVRMGVACGTAATMNSGSELFKMQDVNRLLDWLNRYGKRYSAS</sequence>
<dbReference type="Gene3D" id="3.40.1190.20">
    <property type="match status" value="1"/>
</dbReference>
<keyword evidence="2 6" id="KW-0808">Transferase</keyword>
<feature type="domain" description="Carbohydrate kinase PfkB" evidence="7">
    <location>
        <begin position="30"/>
        <end position="304"/>
    </location>
</feature>
<dbReference type="CDD" id="cd01164">
    <property type="entry name" value="FruK_PfkB_like"/>
    <property type="match status" value="1"/>
</dbReference>
<keyword evidence="3" id="KW-0547">Nucleotide-binding</keyword>
<evidence type="ECO:0000256" key="3">
    <source>
        <dbReference type="ARBA" id="ARBA00022741"/>
    </source>
</evidence>
<dbReference type="PROSITE" id="PS00584">
    <property type="entry name" value="PFKB_KINASES_2"/>
    <property type="match status" value="1"/>
</dbReference>
<dbReference type="Pfam" id="PF00294">
    <property type="entry name" value="PfkB"/>
    <property type="match status" value="1"/>
</dbReference>
<evidence type="ECO:0000256" key="1">
    <source>
        <dbReference type="ARBA" id="ARBA00010688"/>
    </source>
</evidence>
<dbReference type="NCBIfam" id="TIGR03168">
    <property type="entry name" value="1-PFK"/>
    <property type="match status" value="1"/>
</dbReference>
<dbReference type="PROSITE" id="PS00583">
    <property type="entry name" value="PFKB_KINASES_1"/>
    <property type="match status" value="1"/>
</dbReference>
<dbReference type="FunFam" id="3.40.1190.20:FF:000001">
    <property type="entry name" value="Phosphofructokinase"/>
    <property type="match status" value="1"/>
</dbReference>
<proteinExistence type="inferred from homology"/>
<dbReference type="GO" id="GO:0005829">
    <property type="term" value="C:cytosol"/>
    <property type="evidence" value="ECO:0007669"/>
    <property type="project" value="TreeGrafter"/>
</dbReference>
<evidence type="ECO:0000256" key="4">
    <source>
        <dbReference type="ARBA" id="ARBA00022777"/>
    </source>
</evidence>
<dbReference type="InterPro" id="IPR011611">
    <property type="entry name" value="PfkB_dom"/>
</dbReference>
<dbReference type="InterPro" id="IPR029056">
    <property type="entry name" value="Ribokinase-like"/>
</dbReference>
<name>A0A1T5CL65_9BACT</name>
<comment type="similarity">
    <text evidence="1">Belongs to the carbohydrate kinase PfkB family.</text>
</comment>
<dbReference type="PIRSF" id="PIRSF000535">
    <property type="entry name" value="1PFK/6PFK/LacC"/>
    <property type="match status" value="1"/>
</dbReference>